<comment type="caution">
    <text evidence="2">The sequence shown here is derived from an EMBL/GenBank/DDBJ whole genome shotgun (WGS) entry which is preliminary data.</text>
</comment>
<feature type="region of interest" description="Disordered" evidence="1">
    <location>
        <begin position="1"/>
        <end position="43"/>
    </location>
</feature>
<reference evidence="2" key="1">
    <citation type="submission" date="2020-08" db="EMBL/GenBank/DDBJ databases">
        <title>Plant Genome Project.</title>
        <authorList>
            <person name="Zhang R.-G."/>
        </authorList>
    </citation>
    <scope>NUCLEOTIDE SEQUENCE</scope>
    <source>
        <strain evidence="2">WSP0</strain>
        <tissue evidence="2">Leaf</tissue>
    </source>
</reference>
<proteinExistence type="predicted"/>
<sequence>MPPPIIPLVRSSNSPRGLATSQSDQSGGFFNFPPPGSSSQKPHEIENSLVNCIHLRERNRLPHPVVSFDWDSVWGPFRHVHGGSSTYRSGNFWGRHRS</sequence>
<name>A0AAV6ILE5_9ERIC</name>
<accession>A0AAV6ILE5</accession>
<evidence type="ECO:0000313" key="3">
    <source>
        <dbReference type="Proteomes" id="UP000823749"/>
    </source>
</evidence>
<gene>
    <name evidence="2" type="ORF">RHGRI_028341</name>
</gene>
<organism evidence="2 3">
    <name type="scientific">Rhododendron griersonianum</name>
    <dbReference type="NCBI Taxonomy" id="479676"/>
    <lineage>
        <taxon>Eukaryota</taxon>
        <taxon>Viridiplantae</taxon>
        <taxon>Streptophyta</taxon>
        <taxon>Embryophyta</taxon>
        <taxon>Tracheophyta</taxon>
        <taxon>Spermatophyta</taxon>
        <taxon>Magnoliopsida</taxon>
        <taxon>eudicotyledons</taxon>
        <taxon>Gunneridae</taxon>
        <taxon>Pentapetalae</taxon>
        <taxon>asterids</taxon>
        <taxon>Ericales</taxon>
        <taxon>Ericaceae</taxon>
        <taxon>Ericoideae</taxon>
        <taxon>Rhodoreae</taxon>
        <taxon>Rhododendron</taxon>
    </lineage>
</organism>
<dbReference type="AlphaFoldDB" id="A0AAV6ILE5"/>
<keyword evidence="3" id="KW-1185">Reference proteome</keyword>
<dbReference type="Proteomes" id="UP000823749">
    <property type="component" value="Chromosome 10"/>
</dbReference>
<protein>
    <submittedName>
        <fullName evidence="2">Uncharacterized protein</fullName>
    </submittedName>
</protein>
<dbReference type="EMBL" id="JACTNZ010000010">
    <property type="protein sequence ID" value="KAG5527419.1"/>
    <property type="molecule type" value="Genomic_DNA"/>
</dbReference>
<evidence type="ECO:0000256" key="1">
    <source>
        <dbReference type="SAM" id="MobiDB-lite"/>
    </source>
</evidence>
<evidence type="ECO:0000313" key="2">
    <source>
        <dbReference type="EMBL" id="KAG5527419.1"/>
    </source>
</evidence>
<feature type="compositionally biased region" description="Polar residues" evidence="1">
    <location>
        <begin position="10"/>
        <end position="28"/>
    </location>
</feature>